<dbReference type="InParanoid" id="A0A0C3JMB3"/>
<dbReference type="OrthoDB" id="3234349at2759"/>
<gene>
    <name evidence="1" type="ORF">M404DRAFT_21270</name>
</gene>
<accession>A0A0C3JMB3</accession>
<reference evidence="2" key="2">
    <citation type="submission" date="2015-01" db="EMBL/GenBank/DDBJ databases">
        <title>Evolutionary Origins and Diversification of the Mycorrhizal Mutualists.</title>
        <authorList>
            <consortium name="DOE Joint Genome Institute"/>
            <consortium name="Mycorrhizal Genomics Consortium"/>
            <person name="Kohler A."/>
            <person name="Kuo A."/>
            <person name="Nagy L.G."/>
            <person name="Floudas D."/>
            <person name="Copeland A."/>
            <person name="Barry K.W."/>
            <person name="Cichocki N."/>
            <person name="Veneault-Fourrey C."/>
            <person name="LaButti K."/>
            <person name="Lindquist E.A."/>
            <person name="Lipzen A."/>
            <person name="Lundell T."/>
            <person name="Morin E."/>
            <person name="Murat C."/>
            <person name="Riley R."/>
            <person name="Ohm R."/>
            <person name="Sun H."/>
            <person name="Tunlid A."/>
            <person name="Henrissat B."/>
            <person name="Grigoriev I.V."/>
            <person name="Hibbett D.S."/>
            <person name="Martin F."/>
        </authorList>
    </citation>
    <scope>NUCLEOTIDE SEQUENCE [LARGE SCALE GENOMIC DNA]</scope>
    <source>
        <strain evidence="2">Marx 270</strain>
    </source>
</reference>
<organism evidence="1 2">
    <name type="scientific">Pisolithus tinctorius Marx 270</name>
    <dbReference type="NCBI Taxonomy" id="870435"/>
    <lineage>
        <taxon>Eukaryota</taxon>
        <taxon>Fungi</taxon>
        <taxon>Dikarya</taxon>
        <taxon>Basidiomycota</taxon>
        <taxon>Agaricomycotina</taxon>
        <taxon>Agaricomycetes</taxon>
        <taxon>Agaricomycetidae</taxon>
        <taxon>Boletales</taxon>
        <taxon>Sclerodermatineae</taxon>
        <taxon>Pisolithaceae</taxon>
        <taxon>Pisolithus</taxon>
    </lineage>
</organism>
<dbReference type="HOGENOM" id="CLU_002101_1_0_1"/>
<name>A0A0C3JMB3_PISTI</name>
<proteinExistence type="predicted"/>
<evidence type="ECO:0000313" key="2">
    <source>
        <dbReference type="Proteomes" id="UP000054217"/>
    </source>
</evidence>
<dbReference type="STRING" id="870435.A0A0C3JMB3"/>
<sequence length="293" mass="32702">MAHDKDKLHQYAEQWRDAHMSSACDRIFKEYGVHYSELWHLPCWDPTRQLIIDLMHCILKGLVQHHVCSLLGLTTETSSAAHSIIPAFHYKFKQVIPGTPKVLSMTTKEIMQVSALHKLLVSPVPSYDDNTAVKSFMTDLQELLVHKNAHPLKFVCQSLGCVPSKSGKVLKADYAKALVAWWLQMPLSVLQHQPGKFAKSDMLNQVHKVIHDIVTLSWLGSVPSNFGDVSAGTIKADEWHSLIMVYLPLVLINLWGTSNDCSDDGADLKAVLNHTMDLVSAVNLACARTMSTL</sequence>
<dbReference type="AlphaFoldDB" id="A0A0C3JMB3"/>
<protein>
    <submittedName>
        <fullName evidence="1">Uncharacterized protein</fullName>
    </submittedName>
</protein>
<evidence type="ECO:0000313" key="1">
    <source>
        <dbReference type="EMBL" id="KIO10303.1"/>
    </source>
</evidence>
<keyword evidence="2" id="KW-1185">Reference proteome</keyword>
<dbReference type="Proteomes" id="UP000054217">
    <property type="component" value="Unassembled WGS sequence"/>
</dbReference>
<dbReference type="EMBL" id="KN831952">
    <property type="protein sequence ID" value="KIO10303.1"/>
    <property type="molecule type" value="Genomic_DNA"/>
</dbReference>
<reference evidence="1 2" key="1">
    <citation type="submission" date="2014-04" db="EMBL/GenBank/DDBJ databases">
        <authorList>
            <consortium name="DOE Joint Genome Institute"/>
            <person name="Kuo A."/>
            <person name="Kohler A."/>
            <person name="Costa M.D."/>
            <person name="Nagy L.G."/>
            <person name="Floudas D."/>
            <person name="Copeland A."/>
            <person name="Barry K.W."/>
            <person name="Cichocki N."/>
            <person name="Veneault-Fourrey C."/>
            <person name="LaButti K."/>
            <person name="Lindquist E.A."/>
            <person name="Lipzen A."/>
            <person name="Lundell T."/>
            <person name="Morin E."/>
            <person name="Murat C."/>
            <person name="Sun H."/>
            <person name="Tunlid A."/>
            <person name="Henrissat B."/>
            <person name="Grigoriev I.V."/>
            <person name="Hibbett D.S."/>
            <person name="Martin F."/>
            <person name="Nordberg H.P."/>
            <person name="Cantor M.N."/>
            <person name="Hua S.X."/>
        </authorList>
    </citation>
    <scope>NUCLEOTIDE SEQUENCE [LARGE SCALE GENOMIC DNA]</scope>
    <source>
        <strain evidence="1 2">Marx 270</strain>
    </source>
</reference>